<organism evidence="2 3">
    <name type="scientific">Maribacter arcticus</name>
    <dbReference type="NCBI Taxonomy" id="561365"/>
    <lineage>
        <taxon>Bacteria</taxon>
        <taxon>Pseudomonadati</taxon>
        <taxon>Bacteroidota</taxon>
        <taxon>Flavobacteriia</taxon>
        <taxon>Flavobacteriales</taxon>
        <taxon>Flavobacteriaceae</taxon>
        <taxon>Maribacter</taxon>
    </lineage>
</organism>
<protein>
    <submittedName>
        <fullName evidence="2">Uncharacterized protein</fullName>
    </submittedName>
</protein>
<evidence type="ECO:0000313" key="2">
    <source>
        <dbReference type="EMBL" id="SKB24917.1"/>
    </source>
</evidence>
<reference evidence="3" key="1">
    <citation type="submission" date="2017-02" db="EMBL/GenBank/DDBJ databases">
        <authorList>
            <person name="Varghese N."/>
            <person name="Submissions S."/>
        </authorList>
    </citation>
    <scope>NUCLEOTIDE SEQUENCE [LARGE SCALE GENOMIC DNA]</scope>
    <source>
        <strain evidence="3">DSM 23546</strain>
    </source>
</reference>
<dbReference type="EMBL" id="FUYL01000001">
    <property type="protein sequence ID" value="SKB24917.1"/>
    <property type="molecule type" value="Genomic_DNA"/>
</dbReference>
<evidence type="ECO:0000313" key="3">
    <source>
        <dbReference type="Proteomes" id="UP000190339"/>
    </source>
</evidence>
<accession>A0A1T4ZQT6</accession>
<dbReference type="OrthoDB" id="1179554at2"/>
<keyword evidence="3" id="KW-1185">Reference proteome</keyword>
<feature type="chain" id="PRO_5010525565" evidence="1">
    <location>
        <begin position="27"/>
        <end position="74"/>
    </location>
</feature>
<keyword evidence="1" id="KW-0732">Signal</keyword>
<dbReference type="AlphaFoldDB" id="A0A1T4ZQT6"/>
<proteinExistence type="predicted"/>
<dbReference type="Proteomes" id="UP000190339">
    <property type="component" value="Unassembled WGS sequence"/>
</dbReference>
<feature type="signal peptide" evidence="1">
    <location>
        <begin position="1"/>
        <end position="26"/>
    </location>
</feature>
<name>A0A1T4ZQT6_9FLAO</name>
<sequence length="74" mass="8401">MRFKLSRTFFVPLAAIIFLLSLSSCGKDYDLVSEYVIRDTNQQVQLNSVQDNSILNVDVVNNTTTNELKKSSKE</sequence>
<gene>
    <name evidence="2" type="ORF">SAMN05660866_00103</name>
</gene>
<dbReference type="PROSITE" id="PS51257">
    <property type="entry name" value="PROKAR_LIPOPROTEIN"/>
    <property type="match status" value="1"/>
</dbReference>
<evidence type="ECO:0000256" key="1">
    <source>
        <dbReference type="SAM" id="SignalP"/>
    </source>
</evidence>
<dbReference type="RefSeq" id="WP_079510446.1">
    <property type="nucleotide sequence ID" value="NZ_FUYL01000001.1"/>
</dbReference>